<comment type="caution">
    <text evidence="3">The sequence shown here is derived from an EMBL/GenBank/DDBJ whole genome shotgun (WGS) entry which is preliminary data.</text>
</comment>
<keyword evidence="2" id="KW-0812">Transmembrane</keyword>
<name>A0ABQ4IUV6_9ACTN</name>
<proteinExistence type="predicted"/>
<reference evidence="3 4" key="1">
    <citation type="submission" date="2021-01" db="EMBL/GenBank/DDBJ databases">
        <title>Whole genome shotgun sequence of Verrucosispora lutea NBRC 106530.</title>
        <authorList>
            <person name="Komaki H."/>
            <person name="Tamura T."/>
        </authorList>
    </citation>
    <scope>NUCLEOTIDE SEQUENCE [LARGE SCALE GENOMIC DNA]</scope>
    <source>
        <strain evidence="3 4">NBRC 106530</strain>
    </source>
</reference>
<evidence type="ECO:0000313" key="4">
    <source>
        <dbReference type="Proteomes" id="UP000643165"/>
    </source>
</evidence>
<keyword evidence="2" id="KW-0472">Membrane</keyword>
<evidence type="ECO:0000256" key="1">
    <source>
        <dbReference type="SAM" id="MobiDB-lite"/>
    </source>
</evidence>
<dbReference type="EMBL" id="BOPB01000010">
    <property type="protein sequence ID" value="GIJ21647.1"/>
    <property type="molecule type" value="Genomic_DNA"/>
</dbReference>
<evidence type="ECO:0000256" key="2">
    <source>
        <dbReference type="SAM" id="Phobius"/>
    </source>
</evidence>
<accession>A0ABQ4IUV6</accession>
<organism evidence="3 4">
    <name type="scientific">Micromonospora lutea</name>
    <dbReference type="NCBI Taxonomy" id="419825"/>
    <lineage>
        <taxon>Bacteria</taxon>
        <taxon>Bacillati</taxon>
        <taxon>Actinomycetota</taxon>
        <taxon>Actinomycetes</taxon>
        <taxon>Micromonosporales</taxon>
        <taxon>Micromonosporaceae</taxon>
        <taxon>Micromonospora</taxon>
    </lineage>
</organism>
<feature type="transmembrane region" description="Helical" evidence="2">
    <location>
        <begin position="21"/>
        <end position="41"/>
    </location>
</feature>
<dbReference type="Proteomes" id="UP000643165">
    <property type="component" value="Unassembled WGS sequence"/>
</dbReference>
<protein>
    <submittedName>
        <fullName evidence="3">Uncharacterized protein</fullName>
    </submittedName>
</protein>
<keyword evidence="4" id="KW-1185">Reference proteome</keyword>
<keyword evidence="2" id="KW-1133">Transmembrane helix</keyword>
<feature type="region of interest" description="Disordered" evidence="1">
    <location>
        <begin position="46"/>
        <end position="91"/>
    </location>
</feature>
<evidence type="ECO:0000313" key="3">
    <source>
        <dbReference type="EMBL" id="GIJ21647.1"/>
    </source>
</evidence>
<gene>
    <name evidence="3" type="ORF">Vlu01_22710</name>
</gene>
<dbReference type="RefSeq" id="WP_203997387.1">
    <property type="nucleotide sequence ID" value="NZ_BOPB01000010.1"/>
</dbReference>
<sequence>MTGQMEADAHRRPRFGRGGKALLAGLILLIIAALALGATWWRGDREPAGSAGSVASDPVPHQTGAPPQQEPAPTGEATDQPSAAPLPPIPGTTVEAVAAGWRGHWGTPPKAFARGYDTTATMPGTGVRTRYGLLKSPAGDGTSVATLFCLIPETKGDIDDRFLKAVVDACLTPALRASERATLLTWLAEQDYTVDVSEQLPLARFDATVTAVRGDFSVHLRSKGRTGQAGAPATGAGSAG</sequence>